<dbReference type="InterPro" id="IPR005021">
    <property type="entry name" value="Terminase_largesu-like"/>
</dbReference>
<dbReference type="EMBL" id="BEDT01000002">
    <property type="protein sequence ID" value="GAX47300.1"/>
    <property type="molecule type" value="Genomic_DNA"/>
</dbReference>
<keyword evidence="4" id="KW-1185">Reference proteome</keyword>
<gene>
    <name evidence="3" type="ORF">RsY01_899</name>
</gene>
<feature type="domain" description="Terminase large subunit-like endonuclease" evidence="2">
    <location>
        <begin position="255"/>
        <end position="555"/>
    </location>
</feature>
<dbReference type="PANTHER" id="PTHR41287">
    <property type="match status" value="1"/>
</dbReference>
<dbReference type="AlphaFoldDB" id="A0A224X775"/>
<reference evidence="4" key="1">
    <citation type="submission" date="2017-08" db="EMBL/GenBank/DDBJ databases">
        <title>Draft genome sequence of Lactococcus sp. strain Rs-Y01, isolated from the gut of the lower termite Reticulitermes speratus.</title>
        <authorList>
            <person name="Ohkuma M."/>
            <person name="Yuki M."/>
        </authorList>
    </citation>
    <scope>NUCLEOTIDE SEQUENCE [LARGE SCALE GENOMIC DNA]</scope>
    <source>
        <strain evidence="4">Rs-Y01</strain>
    </source>
</reference>
<comment type="caution">
    <text evidence="3">The sequence shown here is derived from an EMBL/GenBank/DDBJ whole genome shotgun (WGS) entry which is preliminary data.</text>
</comment>
<evidence type="ECO:0000259" key="1">
    <source>
        <dbReference type="Pfam" id="PF03354"/>
    </source>
</evidence>
<dbReference type="InterPro" id="IPR046461">
    <property type="entry name" value="TerL_ATPase"/>
</dbReference>
<sequence length="582" mass="67524">MNYIEFMPKEVKKYVIEYEKGKIKLNKERVQLIDYVAREIGPRLCSKEVFFDADQIKKCIGYIEKWFFKLENFQKFIIAFVFLYFSENKANVYREFLIMMGRGGGKNGLISGICSYLLTPMHGIDKYDISIVANSEEQAKVSFDEIYDVIEGNPALKKTFDNKRARIRNRQTKSVIRYVTSNGSTKDGARDGAVIFDEIHRYESNRDVRVHVSGLGKRPNPRQFYIGTDGYVRDGFIDNIKDKAQKVLTGKTRFNSLFPFICKLDDERQVDDLATWELANPMFHKPLSSYAKDLWNEVVEQYEELQDDPSNREEFMTKRMNLPVADTERSVASHEELVATKREFPDLAGRQCVGAFDYAAVRDFAAVGLLFKSGEDYVWLSHSFVRKEFVDATYGYSKPKETVNGKRMFAPIKKWEDDGFLTVLDAPTISADHIADWFVRMRDDEGYDLQTIVADRFRAEHVQQAFEVRDFEVQYKNKFDAPPGYRLEILRNALAIDSLVAPKVESAFASQNVIFGDNDMMRWYTHNVLRKLKGDGNVIYVKKEDVRRKTDGFKAFEYAMYHSGDLQDVSVGDFYDNVNDWF</sequence>
<dbReference type="GO" id="GO:0004519">
    <property type="term" value="F:endonuclease activity"/>
    <property type="evidence" value="ECO:0007669"/>
    <property type="project" value="InterPro"/>
</dbReference>
<feature type="domain" description="Terminase large subunit-like ATPase" evidence="1">
    <location>
        <begin position="73"/>
        <end position="242"/>
    </location>
</feature>
<dbReference type="Gene3D" id="3.40.50.300">
    <property type="entry name" value="P-loop containing nucleotide triphosphate hydrolases"/>
    <property type="match status" value="1"/>
</dbReference>
<evidence type="ECO:0008006" key="5">
    <source>
        <dbReference type="Google" id="ProtNLM"/>
    </source>
</evidence>
<dbReference type="Pfam" id="PF20441">
    <property type="entry name" value="TerL_nuclease"/>
    <property type="match status" value="1"/>
</dbReference>
<dbReference type="InterPro" id="IPR046462">
    <property type="entry name" value="TerL_nuclease"/>
</dbReference>
<name>A0A224X775_9LACT</name>
<proteinExistence type="predicted"/>
<evidence type="ECO:0000313" key="4">
    <source>
        <dbReference type="Proteomes" id="UP000218689"/>
    </source>
</evidence>
<dbReference type="RefSeq" id="WP_432205766.1">
    <property type="nucleotide sequence ID" value="NZ_BEDT01000002.1"/>
</dbReference>
<evidence type="ECO:0000313" key="3">
    <source>
        <dbReference type="EMBL" id="GAX47300.1"/>
    </source>
</evidence>
<evidence type="ECO:0000259" key="2">
    <source>
        <dbReference type="Pfam" id="PF20441"/>
    </source>
</evidence>
<dbReference type="PANTHER" id="PTHR41287:SF1">
    <property type="entry name" value="PROTEIN YMFN"/>
    <property type="match status" value="1"/>
</dbReference>
<dbReference type="InterPro" id="IPR027417">
    <property type="entry name" value="P-loop_NTPase"/>
</dbReference>
<dbReference type="Proteomes" id="UP000218689">
    <property type="component" value="Unassembled WGS sequence"/>
</dbReference>
<accession>A0A224X775</accession>
<dbReference type="Pfam" id="PF03354">
    <property type="entry name" value="TerL_ATPase"/>
    <property type="match status" value="1"/>
</dbReference>
<protein>
    <recommendedName>
        <fullName evidence="5">Terminase large subunit</fullName>
    </recommendedName>
</protein>
<organism evidence="3 4">
    <name type="scientific">Pseudolactococcus reticulitermitis</name>
    <dbReference type="NCBI Taxonomy" id="2025039"/>
    <lineage>
        <taxon>Bacteria</taxon>
        <taxon>Bacillati</taxon>
        <taxon>Bacillota</taxon>
        <taxon>Bacilli</taxon>
        <taxon>Lactobacillales</taxon>
        <taxon>Streptococcaceae</taxon>
        <taxon>Pseudolactococcus</taxon>
    </lineage>
</organism>